<reference evidence="9 10" key="1">
    <citation type="submission" date="2019-12" db="EMBL/GenBank/DDBJ databases">
        <title>Comparative genomics gives insights into the taxonomy of the Azoarcus-Aromatoleum group and reveals separate origins of nif in the plant-associated Azoarcus and non-plant-associated Aromatoleum sub-groups.</title>
        <authorList>
            <person name="Lafos M."/>
            <person name="Maluk M."/>
            <person name="Batista M."/>
            <person name="Junghare M."/>
            <person name="Carmona M."/>
            <person name="Faoro H."/>
            <person name="Cruz L.M."/>
            <person name="Battistoni F."/>
            <person name="De Souza E."/>
            <person name="Pedrosa F."/>
            <person name="Chen W.-M."/>
            <person name="Poole P.S."/>
            <person name="Dixon R.A."/>
            <person name="James E.K."/>
        </authorList>
    </citation>
    <scope>NUCLEOTIDE SEQUENCE [LARGE SCALE GENOMIC DNA]</scope>
    <source>
        <strain evidence="9 10">ToN1</strain>
    </source>
</reference>
<organism evidence="9 10">
    <name type="scientific">Aromatoleum petrolei</name>
    <dbReference type="NCBI Taxonomy" id="76116"/>
    <lineage>
        <taxon>Bacteria</taxon>
        <taxon>Pseudomonadati</taxon>
        <taxon>Pseudomonadota</taxon>
        <taxon>Betaproteobacteria</taxon>
        <taxon>Rhodocyclales</taxon>
        <taxon>Rhodocyclaceae</taxon>
        <taxon>Aromatoleum</taxon>
    </lineage>
</organism>
<dbReference type="PANTHER" id="PTHR11403:SF6">
    <property type="entry name" value="NITRIC OXIDE REDUCTASE SUBUNIT E"/>
    <property type="match status" value="1"/>
</dbReference>
<protein>
    <submittedName>
        <fullName evidence="9">Cytochrome c oxidase subunit 3 family protein</fullName>
    </submittedName>
</protein>
<dbReference type="InterPro" id="IPR000298">
    <property type="entry name" value="Cyt_c_oxidase-like_su3"/>
</dbReference>
<sequence length="207" mass="22913">MNDLASVATAARETRESADLPGSSCAQVPSILTFIFADVMVFGMLFVGFMVERLGQFELFNRSAAALDVHLGLLNTLILVTSGLFVVLAVHAAREGRTKATRNWLLTSFVVGAGFGVNKLIEYSDKLAHGLSMLTNDFFMFYYVLTGVHFLHFIGGMVVLAVLWFKASRESVNGPFFGWIESGALYWHMVDLLWIVIFPMLYLLGAQ</sequence>
<feature type="transmembrane region" description="Helical" evidence="7">
    <location>
        <begin position="104"/>
        <end position="121"/>
    </location>
</feature>
<dbReference type="SUPFAM" id="SSF81452">
    <property type="entry name" value="Cytochrome c oxidase subunit III-like"/>
    <property type="match status" value="1"/>
</dbReference>
<comment type="similarity">
    <text evidence="2 6">Belongs to the cytochrome c oxidase subunit 3 family.</text>
</comment>
<evidence type="ECO:0000256" key="2">
    <source>
        <dbReference type="ARBA" id="ARBA00010581"/>
    </source>
</evidence>
<name>A0ABX1MGT5_9RHOO</name>
<comment type="caution">
    <text evidence="9">The sequence shown here is derived from an EMBL/GenBank/DDBJ whole genome shotgun (WGS) entry which is preliminary data.</text>
</comment>
<evidence type="ECO:0000256" key="1">
    <source>
        <dbReference type="ARBA" id="ARBA00004141"/>
    </source>
</evidence>
<keyword evidence="3 6" id="KW-0812">Transmembrane</keyword>
<evidence type="ECO:0000256" key="6">
    <source>
        <dbReference type="RuleBase" id="RU003376"/>
    </source>
</evidence>
<feature type="transmembrane region" description="Helical" evidence="7">
    <location>
        <begin position="72"/>
        <end position="92"/>
    </location>
</feature>
<evidence type="ECO:0000256" key="3">
    <source>
        <dbReference type="ARBA" id="ARBA00022692"/>
    </source>
</evidence>
<proteinExistence type="inferred from homology"/>
<dbReference type="InterPro" id="IPR035973">
    <property type="entry name" value="Cyt_c_oxidase_su3-like_sf"/>
</dbReference>
<evidence type="ECO:0000313" key="9">
    <source>
        <dbReference type="EMBL" id="NMF87158.1"/>
    </source>
</evidence>
<dbReference type="InterPro" id="IPR013833">
    <property type="entry name" value="Cyt_c_oxidase_su3_a-hlx"/>
</dbReference>
<dbReference type="EMBL" id="WTVR01000002">
    <property type="protein sequence ID" value="NMF87158.1"/>
    <property type="molecule type" value="Genomic_DNA"/>
</dbReference>
<evidence type="ECO:0000256" key="7">
    <source>
        <dbReference type="SAM" id="Phobius"/>
    </source>
</evidence>
<dbReference type="PROSITE" id="PS50253">
    <property type="entry name" value="COX3"/>
    <property type="match status" value="1"/>
</dbReference>
<dbReference type="InterPro" id="IPR024791">
    <property type="entry name" value="Cyt_c/ubiquinol_Oxase_su3"/>
</dbReference>
<feature type="transmembrane region" description="Helical" evidence="7">
    <location>
        <begin position="185"/>
        <end position="204"/>
    </location>
</feature>
<comment type="subcellular location">
    <subcellularLocation>
        <location evidence="6">Cell membrane</location>
        <topology evidence="6">Multi-pass membrane protein</topology>
    </subcellularLocation>
    <subcellularLocation>
        <location evidence="1">Membrane</location>
        <topology evidence="1">Multi-pass membrane protein</topology>
    </subcellularLocation>
</comment>
<evidence type="ECO:0000313" key="10">
    <source>
        <dbReference type="Proteomes" id="UP000652074"/>
    </source>
</evidence>
<dbReference type="Proteomes" id="UP000652074">
    <property type="component" value="Unassembled WGS sequence"/>
</dbReference>
<dbReference type="Pfam" id="PF00510">
    <property type="entry name" value="COX3"/>
    <property type="match status" value="1"/>
</dbReference>
<keyword evidence="10" id="KW-1185">Reference proteome</keyword>
<evidence type="ECO:0000256" key="4">
    <source>
        <dbReference type="ARBA" id="ARBA00022989"/>
    </source>
</evidence>
<keyword evidence="5 7" id="KW-0472">Membrane</keyword>
<keyword evidence="4 7" id="KW-1133">Transmembrane helix</keyword>
<dbReference type="Gene3D" id="1.20.120.80">
    <property type="entry name" value="Cytochrome c oxidase, subunit III, four-helix bundle"/>
    <property type="match status" value="1"/>
</dbReference>
<accession>A0ABX1MGT5</accession>
<evidence type="ECO:0000256" key="5">
    <source>
        <dbReference type="ARBA" id="ARBA00023136"/>
    </source>
</evidence>
<feature type="transmembrane region" description="Helical" evidence="7">
    <location>
        <begin position="141"/>
        <end position="165"/>
    </location>
</feature>
<evidence type="ECO:0000259" key="8">
    <source>
        <dbReference type="PROSITE" id="PS50253"/>
    </source>
</evidence>
<gene>
    <name evidence="9" type="ORF">GPA26_01550</name>
</gene>
<dbReference type="RefSeq" id="WP_169204608.1">
    <property type="nucleotide sequence ID" value="NZ_CP059560.1"/>
</dbReference>
<dbReference type="PANTHER" id="PTHR11403">
    <property type="entry name" value="CYTOCHROME C OXIDASE SUBUNIT III"/>
    <property type="match status" value="1"/>
</dbReference>
<feature type="domain" description="Heme-copper oxidase subunit III family profile" evidence="8">
    <location>
        <begin position="30"/>
        <end position="206"/>
    </location>
</feature>
<feature type="transmembrane region" description="Helical" evidence="7">
    <location>
        <begin position="31"/>
        <end position="51"/>
    </location>
</feature>